<dbReference type="SUPFAM" id="SSF52172">
    <property type="entry name" value="CheY-like"/>
    <property type="match status" value="2"/>
</dbReference>
<evidence type="ECO:0000256" key="4">
    <source>
        <dbReference type="ARBA" id="ARBA00022679"/>
    </source>
</evidence>
<evidence type="ECO:0000256" key="2">
    <source>
        <dbReference type="ARBA" id="ARBA00012438"/>
    </source>
</evidence>
<protein>
    <recommendedName>
        <fullName evidence="2">histidine kinase</fullName>
        <ecNumber evidence="2">2.7.13.3</ecNumber>
    </recommendedName>
</protein>
<dbReference type="GO" id="GO:0009927">
    <property type="term" value="F:histidine phosphotransfer kinase activity"/>
    <property type="evidence" value="ECO:0007669"/>
    <property type="project" value="TreeGrafter"/>
</dbReference>
<evidence type="ECO:0000256" key="3">
    <source>
        <dbReference type="ARBA" id="ARBA00022553"/>
    </source>
</evidence>
<dbReference type="PROSITE" id="PS50110">
    <property type="entry name" value="RESPONSE_REGULATORY"/>
    <property type="match status" value="2"/>
</dbReference>
<dbReference type="CDD" id="cd00082">
    <property type="entry name" value="HisKA"/>
    <property type="match status" value="1"/>
</dbReference>
<dbReference type="AlphaFoldDB" id="A0A0W8FYG0"/>
<dbReference type="Pfam" id="PF00072">
    <property type="entry name" value="Response_reg"/>
    <property type="match status" value="2"/>
</dbReference>
<organism evidence="8">
    <name type="scientific">hydrocarbon metagenome</name>
    <dbReference type="NCBI Taxonomy" id="938273"/>
    <lineage>
        <taxon>unclassified sequences</taxon>
        <taxon>metagenomes</taxon>
        <taxon>ecological metagenomes</taxon>
    </lineage>
</organism>
<dbReference type="InterPro" id="IPR003661">
    <property type="entry name" value="HisK_dim/P_dom"/>
</dbReference>
<dbReference type="PROSITE" id="PS50109">
    <property type="entry name" value="HIS_KIN"/>
    <property type="match status" value="1"/>
</dbReference>
<comment type="caution">
    <text evidence="8">The sequence shown here is derived from an EMBL/GenBank/DDBJ whole genome shotgun (WGS) entry which is preliminary data.</text>
</comment>
<dbReference type="EC" id="2.7.13.3" evidence="2"/>
<dbReference type="PANTHER" id="PTHR43047:SF72">
    <property type="entry name" value="OSMOSENSING HISTIDINE PROTEIN KINASE SLN1"/>
    <property type="match status" value="1"/>
</dbReference>
<dbReference type="GO" id="GO:0005886">
    <property type="term" value="C:plasma membrane"/>
    <property type="evidence" value="ECO:0007669"/>
    <property type="project" value="TreeGrafter"/>
</dbReference>
<dbReference type="Gene3D" id="3.30.565.10">
    <property type="entry name" value="Histidine kinase-like ATPase, C-terminal domain"/>
    <property type="match status" value="1"/>
</dbReference>
<dbReference type="SUPFAM" id="SSF55874">
    <property type="entry name" value="ATPase domain of HSP90 chaperone/DNA topoisomerase II/histidine kinase"/>
    <property type="match status" value="1"/>
</dbReference>
<keyword evidence="4" id="KW-0808">Transferase</keyword>
<evidence type="ECO:0000313" key="8">
    <source>
        <dbReference type="EMBL" id="KUG25283.1"/>
    </source>
</evidence>
<accession>A0A0W8FYG0</accession>
<dbReference type="InterPro" id="IPR036890">
    <property type="entry name" value="HATPase_C_sf"/>
</dbReference>
<dbReference type="SMART" id="SM00388">
    <property type="entry name" value="HisKA"/>
    <property type="match status" value="1"/>
</dbReference>
<evidence type="ECO:0000259" key="6">
    <source>
        <dbReference type="PROSITE" id="PS50109"/>
    </source>
</evidence>
<proteinExistence type="predicted"/>
<dbReference type="SMART" id="SM00387">
    <property type="entry name" value="HATPase_c"/>
    <property type="match status" value="1"/>
</dbReference>
<dbReference type="EMBL" id="LNQE01000725">
    <property type="protein sequence ID" value="KUG25283.1"/>
    <property type="molecule type" value="Genomic_DNA"/>
</dbReference>
<dbReference type="CDD" id="cd17551">
    <property type="entry name" value="REC_RpfG-like"/>
    <property type="match status" value="1"/>
</dbReference>
<evidence type="ECO:0000256" key="5">
    <source>
        <dbReference type="ARBA" id="ARBA00022777"/>
    </source>
</evidence>
<dbReference type="Gene3D" id="3.40.50.2300">
    <property type="match status" value="2"/>
</dbReference>
<name>A0A0W8FYG0_9ZZZZ</name>
<dbReference type="Pfam" id="PF00512">
    <property type="entry name" value="HisKA"/>
    <property type="match status" value="1"/>
</dbReference>
<dbReference type="SMART" id="SM00448">
    <property type="entry name" value="REC"/>
    <property type="match status" value="2"/>
</dbReference>
<dbReference type="SUPFAM" id="SSF47384">
    <property type="entry name" value="Homodimeric domain of signal transducing histidine kinase"/>
    <property type="match status" value="1"/>
</dbReference>
<feature type="domain" description="Histidine kinase" evidence="6">
    <location>
        <begin position="182"/>
        <end position="401"/>
    </location>
</feature>
<reference evidence="8" key="1">
    <citation type="journal article" date="2015" name="Proc. Natl. Acad. Sci. U.S.A.">
        <title>Networks of energetic and metabolic interactions define dynamics in microbial communities.</title>
        <authorList>
            <person name="Embree M."/>
            <person name="Liu J.K."/>
            <person name="Al-Bassam M.M."/>
            <person name="Zengler K."/>
        </authorList>
    </citation>
    <scope>NUCLEOTIDE SEQUENCE</scope>
</reference>
<dbReference type="InterPro" id="IPR003594">
    <property type="entry name" value="HATPase_dom"/>
</dbReference>
<dbReference type="InterPro" id="IPR011006">
    <property type="entry name" value="CheY-like_superfamily"/>
</dbReference>
<comment type="catalytic activity">
    <reaction evidence="1">
        <text>ATP + protein L-histidine = ADP + protein N-phospho-L-histidine.</text>
        <dbReference type="EC" id="2.7.13.3"/>
    </reaction>
</comment>
<evidence type="ECO:0000256" key="1">
    <source>
        <dbReference type="ARBA" id="ARBA00000085"/>
    </source>
</evidence>
<dbReference type="PANTHER" id="PTHR43047">
    <property type="entry name" value="TWO-COMPONENT HISTIDINE PROTEIN KINASE"/>
    <property type="match status" value="1"/>
</dbReference>
<dbReference type="GO" id="GO:0000155">
    <property type="term" value="F:phosphorelay sensor kinase activity"/>
    <property type="evidence" value="ECO:0007669"/>
    <property type="project" value="InterPro"/>
</dbReference>
<dbReference type="Pfam" id="PF02518">
    <property type="entry name" value="HATPase_c"/>
    <property type="match status" value="1"/>
</dbReference>
<feature type="domain" description="Response regulatory" evidence="7">
    <location>
        <begin position="10"/>
        <end position="128"/>
    </location>
</feature>
<dbReference type="InterPro" id="IPR005467">
    <property type="entry name" value="His_kinase_dom"/>
</dbReference>
<sequence length="562" mass="63476">MIDLSLKNGNILIVDDQQSNIDVITGLLDLKGFTNYQSTNDSRQVISLFKEFKPDLLLLDLNMPHLTGFEVMRQLKSILPTDAYIPILVLTADISQESKRKALSEGAVDFLVKPFDLVEVDLRIKNLLKTRYLHQQIENQNLILEEKVKERTKELETTNSELIAAKEIAEEMNSLKSIFLGNMNHELRTPLVSVLGFGELLQLELKNEEHLELVEHILEGGRRLDVTLNSILEWSKLESEKSYVKLTPTNLAEEILKYIALYLPIANLKKLFIRAEISDKTLLANIDTEFFDKAIFHLIHNSIKFTVKGGVSIALNQITKDEVDWVVIKVSDTGIGIPKENLGKIFVEFRQSSEGLSRNHEGSGLGLSIAKKMIEAMNGRIEIESEVGKGSTFSIWLPAFLDENALNIKVEGKRNALVVESKIRKTSGIPEVLLIENNQPNRLLVNRILGKDYLIEEAEDGLTGIALASRKQFNLILMDINLGYGIDGIETMRRIKKLPGYSEIPIIAVTAFARFSDKERLLSEGFDDYLAKPFTRAELINLVRKLITKFQPEHENSAEQSN</sequence>
<dbReference type="PRINTS" id="PR00344">
    <property type="entry name" value="BCTRLSENSOR"/>
</dbReference>
<gene>
    <name evidence="8" type="ORF">ASZ90_004894</name>
</gene>
<keyword evidence="5" id="KW-0418">Kinase</keyword>
<keyword evidence="3" id="KW-0597">Phosphoprotein</keyword>
<feature type="domain" description="Response regulatory" evidence="7">
    <location>
        <begin position="431"/>
        <end position="547"/>
    </location>
</feature>
<evidence type="ECO:0000259" key="7">
    <source>
        <dbReference type="PROSITE" id="PS50110"/>
    </source>
</evidence>
<dbReference type="InterPro" id="IPR004358">
    <property type="entry name" value="Sig_transdc_His_kin-like_C"/>
</dbReference>
<dbReference type="InterPro" id="IPR001789">
    <property type="entry name" value="Sig_transdc_resp-reg_receiver"/>
</dbReference>
<dbReference type="Gene3D" id="1.10.287.130">
    <property type="match status" value="1"/>
</dbReference>
<dbReference type="InterPro" id="IPR036097">
    <property type="entry name" value="HisK_dim/P_sf"/>
</dbReference>